<dbReference type="HOGENOM" id="CLU_004924_0_0_1"/>
<dbReference type="EMBL" id="FR824049">
    <property type="protein sequence ID" value="CCA14527.1"/>
    <property type="molecule type" value="Genomic_DNA"/>
</dbReference>
<feature type="region of interest" description="Disordered" evidence="8">
    <location>
        <begin position="599"/>
        <end position="644"/>
    </location>
</feature>
<dbReference type="PANTHER" id="PTHR47823:SF9">
    <property type="entry name" value="CHROMOSOME UNDETERMINED SCAFFOLD_10, WHOLE GENOME SHOTGUN SEQUENCE"/>
    <property type="match status" value="1"/>
</dbReference>
<dbReference type="InterPro" id="IPR018490">
    <property type="entry name" value="cNMP-bd_dom_sf"/>
</dbReference>
<reference evidence="11" key="1">
    <citation type="journal article" date="2011" name="PLoS Biol.">
        <title>Gene gain and loss during evolution of obligate parasitism in the white rust pathogen of Arabidopsis thaliana.</title>
        <authorList>
            <person name="Kemen E."/>
            <person name="Gardiner A."/>
            <person name="Schultz-Larsen T."/>
            <person name="Kemen A.C."/>
            <person name="Balmuth A.L."/>
            <person name="Robert-Seilaniantz A."/>
            <person name="Bailey K."/>
            <person name="Holub E."/>
            <person name="Studholme D.J."/>
            <person name="Maclean D."/>
            <person name="Jones J.D."/>
        </authorList>
    </citation>
    <scope>NUCLEOTIDE SEQUENCE</scope>
</reference>
<dbReference type="GO" id="GO:0005249">
    <property type="term" value="F:voltage-gated potassium channel activity"/>
    <property type="evidence" value="ECO:0007669"/>
    <property type="project" value="InterPro"/>
</dbReference>
<dbReference type="Pfam" id="PF00027">
    <property type="entry name" value="cNMP_binding"/>
    <property type="match status" value="1"/>
</dbReference>
<dbReference type="GO" id="GO:0016020">
    <property type="term" value="C:membrane"/>
    <property type="evidence" value="ECO:0007669"/>
    <property type="project" value="UniProtKB-SubCell"/>
</dbReference>
<keyword evidence="2" id="KW-0813">Transport</keyword>
<evidence type="ECO:0000256" key="6">
    <source>
        <dbReference type="ARBA" id="ARBA00023136"/>
    </source>
</evidence>
<dbReference type="InterPro" id="IPR014710">
    <property type="entry name" value="RmlC-like_jellyroll"/>
</dbReference>
<dbReference type="InterPro" id="IPR003938">
    <property type="entry name" value="K_chnl_volt-dep_EAG/ELK/ERG"/>
</dbReference>
<reference evidence="11" key="2">
    <citation type="submission" date="2011-02" db="EMBL/GenBank/DDBJ databases">
        <authorList>
            <person name="MacLean D."/>
        </authorList>
    </citation>
    <scope>NUCLEOTIDE SEQUENCE</scope>
</reference>
<evidence type="ECO:0000256" key="8">
    <source>
        <dbReference type="SAM" id="MobiDB-lite"/>
    </source>
</evidence>
<keyword evidence="5" id="KW-0406">Ion transport</keyword>
<feature type="transmembrane region" description="Helical" evidence="9">
    <location>
        <begin position="1216"/>
        <end position="1238"/>
    </location>
</feature>
<accession>F0W0F5</accession>
<dbReference type="Gene3D" id="1.10.287.630">
    <property type="entry name" value="Helix hairpin bin"/>
    <property type="match status" value="2"/>
</dbReference>
<feature type="compositionally biased region" description="Polar residues" evidence="8">
    <location>
        <begin position="618"/>
        <end position="627"/>
    </location>
</feature>
<evidence type="ECO:0000256" key="3">
    <source>
        <dbReference type="ARBA" id="ARBA00022692"/>
    </source>
</evidence>
<dbReference type="Gene3D" id="2.60.120.10">
    <property type="entry name" value="Jelly Rolls"/>
    <property type="match status" value="2"/>
</dbReference>
<dbReference type="SUPFAM" id="SSF51206">
    <property type="entry name" value="cAMP-binding domain-like"/>
    <property type="match status" value="2"/>
</dbReference>
<sequence>MGLKTSNPNLKNELSMSLSNRLGLATSYEKTNMIGIRGPLFSPANKKRDGAHMWKTVRKNLQSIGTGAARSHLRSRKAPTYRINPESKEKRAWDVFVSICALYATCIVPYRVCFHRDATGAFKNLESIIDWAFAVDILAHFTTGIYLPNGEICYDAAYIARIYVRGWFFLDFISTVPFEHIAKWAGYSGSTQASASTKLLRGIKALRLFKLARVRKLDAMLQDFEESMLANQSVISIIKIGLAMLFISHLVACLWFYIARSGYSHGSHPPNWIDSLDQSGNVSDQDALQYLVSVYWAIITMSTIGFGDVVAQNDLERLVNVLIMALGVSLFGYVIGTISTLVANINVTATLHEEHLTLVKEYIISRDLPTRIGRRVRDHFDYYYQNRSVFREKHLLDRLPATFRDKLVRHIHVKALTSIKYFELCNESVVNDCVSLMQPFNVLKDEFVYAQFEIAAHVFFLLKGKVALIRTNPNDKNQIRLGSLNSGDHFGELEVYDEHVGNGIRIGSAIAKMYCELTFLSREAISKISARWPELLTHFRAAAQVTSTNYRQKAEEAVWDTDWAAAQHHVIEEVDLPISQKAAPVARAKSDVRKVFPGNDAITMTSPSGVKIMDSGGPVSSNAQESRSNNRDMETKSTDERIASTLHRSQWGMVKAYRQGMTLLTASNLRTTGRENDEVEIQPTKESNSTRSEKDARGGKSLHRNSSELLNTRPTRNSIANLKGLIDTIRESPMSGARQHTYTIEKMLLKGRLILHPQEGFVVTWQIVASTGILYSMIIIPFRLGFNHDAVSFWFYFELAIDVSFMLDIPLNFRTAYYNEERIMVFNSRSIAIRYLKGWFTLDLLSSIPFDQVVFSMSTSSAQVAFLPTRLLRLARITRLLKLVRFIRLNRASGKLREFFEVSPSLERLSRLLLVMMLFCHWNACMFHGVMLLSESSGLSNWCADYFLPNAPREIATHCSEKVALVDRYIAALYWAFETLTTVGYGDIRPDTGSIYELCFVIFSIVLNAAVFGYILSSVVALIKNLDPGDRERKLVMTEMKNYLRESGVSARLCDSVKAHYNHLLSKTCVFPEQKLFDKMPPSLRYDIARIVAGDSLFEIPLIALMEDSFRGFVSYALFFLKPVFMHQNERVCRTGEAGTEMFFLVEGICKAVDATAKQEWKLSRNAVFEQYSLMAPVDENYRTLLTVTVESESCALFSISAHNFRYVVILSQNSILCLYSLISILYGVSPAVSMFFLSHLSAVLAEDDRSNLTQAQTKQIRKILSIGKTFQHVAKRQELRASLNSVGKVALAAARQSRRPYEWSPAMLPRQFHKIHSSHPEQHSIG</sequence>
<dbReference type="PRINTS" id="PR01463">
    <property type="entry name" value="EAGCHANLFMLY"/>
</dbReference>
<gene>
    <name evidence="11" type="primary">AlNc14C4G598</name>
    <name evidence="11" type="ORF">ALNC14_006700</name>
</gene>
<keyword evidence="7" id="KW-0407">Ion channel</keyword>
<dbReference type="PANTHER" id="PTHR47823">
    <property type="entry name" value="ION_TRANS DOMAIN-CONTAINING PROTEIN"/>
    <property type="match status" value="1"/>
</dbReference>
<dbReference type="FunFam" id="1.10.287.70:FF:000123">
    <property type="entry name" value="Potassium channel KAT3"/>
    <property type="match status" value="2"/>
</dbReference>
<protein>
    <submittedName>
        <fullName evidence="11">Voltagegated Ion Channel (VIC) Superfamily putative</fullName>
    </submittedName>
</protein>
<dbReference type="SMART" id="SM00100">
    <property type="entry name" value="cNMP"/>
    <property type="match status" value="1"/>
</dbReference>
<dbReference type="SUPFAM" id="SSF81324">
    <property type="entry name" value="Voltage-gated potassium channels"/>
    <property type="match status" value="2"/>
</dbReference>
<feature type="transmembrane region" description="Helical" evidence="9">
    <location>
        <begin position="318"/>
        <end position="342"/>
    </location>
</feature>
<feature type="transmembrane region" description="Helical" evidence="9">
    <location>
        <begin position="995"/>
        <end position="1023"/>
    </location>
</feature>
<evidence type="ECO:0000256" key="1">
    <source>
        <dbReference type="ARBA" id="ARBA00004141"/>
    </source>
</evidence>
<evidence type="ECO:0000256" key="9">
    <source>
        <dbReference type="SAM" id="Phobius"/>
    </source>
</evidence>
<proteinExistence type="predicted"/>
<dbReference type="Gene3D" id="1.10.287.70">
    <property type="match status" value="2"/>
</dbReference>
<feature type="transmembrane region" description="Helical" evidence="9">
    <location>
        <begin position="287"/>
        <end position="306"/>
    </location>
</feature>
<evidence type="ECO:0000256" key="4">
    <source>
        <dbReference type="ARBA" id="ARBA00022989"/>
    </source>
</evidence>
<dbReference type="InterPro" id="IPR000595">
    <property type="entry name" value="cNMP-bd_dom"/>
</dbReference>
<feature type="region of interest" description="Disordered" evidence="8">
    <location>
        <begin position="668"/>
        <end position="710"/>
    </location>
</feature>
<feature type="domain" description="Cyclic nucleotide-binding" evidence="10">
    <location>
        <begin position="1121"/>
        <end position="1209"/>
    </location>
</feature>
<feature type="compositionally biased region" description="Basic and acidic residues" evidence="8">
    <location>
        <begin position="628"/>
        <end position="642"/>
    </location>
</feature>
<dbReference type="InterPro" id="IPR005821">
    <property type="entry name" value="Ion_trans_dom"/>
</dbReference>
<dbReference type="Pfam" id="PF00520">
    <property type="entry name" value="Ion_trans"/>
    <property type="match status" value="2"/>
</dbReference>
<keyword evidence="4 9" id="KW-1133">Transmembrane helix</keyword>
<feature type="transmembrane region" description="Helical" evidence="9">
    <location>
        <begin position="237"/>
        <end position="258"/>
    </location>
</feature>
<keyword evidence="3 9" id="KW-0812">Transmembrane</keyword>
<dbReference type="PROSITE" id="PS50042">
    <property type="entry name" value="CNMP_BINDING_3"/>
    <property type="match status" value="2"/>
</dbReference>
<evidence type="ECO:0000256" key="2">
    <source>
        <dbReference type="ARBA" id="ARBA00022448"/>
    </source>
</evidence>
<evidence type="ECO:0000256" key="7">
    <source>
        <dbReference type="ARBA" id="ARBA00023303"/>
    </source>
</evidence>
<name>F0W0F5_9STRA</name>
<organism evidence="11">
    <name type="scientific">Albugo laibachii Nc14</name>
    <dbReference type="NCBI Taxonomy" id="890382"/>
    <lineage>
        <taxon>Eukaryota</taxon>
        <taxon>Sar</taxon>
        <taxon>Stramenopiles</taxon>
        <taxon>Oomycota</taxon>
        <taxon>Peronosporomycetes</taxon>
        <taxon>Albuginales</taxon>
        <taxon>Albuginaceae</taxon>
        <taxon>Albugo</taxon>
    </lineage>
</organism>
<comment type="subcellular location">
    <subcellularLocation>
        <location evidence="1">Membrane</location>
        <topology evidence="1">Multi-pass membrane protein</topology>
    </subcellularLocation>
</comment>
<evidence type="ECO:0000256" key="5">
    <source>
        <dbReference type="ARBA" id="ARBA00023065"/>
    </source>
</evidence>
<evidence type="ECO:0000259" key="10">
    <source>
        <dbReference type="PROSITE" id="PS50042"/>
    </source>
</evidence>
<keyword evidence="6 9" id="KW-0472">Membrane</keyword>
<evidence type="ECO:0000313" key="11">
    <source>
        <dbReference type="EMBL" id="CCA14527.1"/>
    </source>
</evidence>
<dbReference type="CDD" id="cd00038">
    <property type="entry name" value="CAP_ED"/>
    <property type="match status" value="1"/>
</dbReference>
<feature type="domain" description="Cyclic nucleotide-binding" evidence="10">
    <location>
        <begin position="421"/>
        <end position="528"/>
    </location>
</feature>